<organism evidence="3 4">
    <name type="scientific">Actinophytocola gossypii</name>
    <dbReference type="NCBI Taxonomy" id="2812003"/>
    <lineage>
        <taxon>Bacteria</taxon>
        <taxon>Bacillati</taxon>
        <taxon>Actinomycetota</taxon>
        <taxon>Actinomycetes</taxon>
        <taxon>Pseudonocardiales</taxon>
        <taxon>Pseudonocardiaceae</taxon>
    </lineage>
</organism>
<evidence type="ECO:0000313" key="4">
    <source>
        <dbReference type="Proteomes" id="UP001156441"/>
    </source>
</evidence>
<reference evidence="3 4" key="1">
    <citation type="submission" date="2021-02" db="EMBL/GenBank/DDBJ databases">
        <title>Actinophytocola xerophila sp. nov., isolated from soil of cotton cropping field.</title>
        <authorList>
            <person name="Huang R."/>
            <person name="Chen X."/>
            <person name="Ge X."/>
            <person name="Liu W."/>
        </authorList>
    </citation>
    <scope>NUCLEOTIDE SEQUENCE [LARGE SCALE GENOMIC DNA]</scope>
    <source>
        <strain evidence="3 4">S1-96</strain>
    </source>
</reference>
<feature type="compositionally biased region" description="Basic residues" evidence="1">
    <location>
        <begin position="128"/>
        <end position="138"/>
    </location>
</feature>
<dbReference type="EMBL" id="JAFFZE010000016">
    <property type="protein sequence ID" value="MCT2585714.1"/>
    <property type="molecule type" value="Genomic_DNA"/>
</dbReference>
<comment type="caution">
    <text evidence="3">The sequence shown here is derived from an EMBL/GenBank/DDBJ whole genome shotgun (WGS) entry which is preliminary data.</text>
</comment>
<dbReference type="Pfam" id="PF13453">
    <property type="entry name" value="Zn_ribbon_TFIIB"/>
    <property type="match status" value="1"/>
</dbReference>
<accession>A0ABT2JEL5</accession>
<name>A0ABT2JEL5_9PSEU</name>
<evidence type="ECO:0000259" key="2">
    <source>
        <dbReference type="Pfam" id="PF13453"/>
    </source>
</evidence>
<dbReference type="Proteomes" id="UP001156441">
    <property type="component" value="Unassembled WGS sequence"/>
</dbReference>
<feature type="compositionally biased region" description="Pro residues" evidence="1">
    <location>
        <begin position="81"/>
        <end position="100"/>
    </location>
</feature>
<feature type="domain" description="Transcription factor zinc-finger" evidence="2">
    <location>
        <begin position="32"/>
        <end position="71"/>
    </location>
</feature>
<evidence type="ECO:0000256" key="1">
    <source>
        <dbReference type="SAM" id="MobiDB-lite"/>
    </source>
</evidence>
<proteinExistence type="predicted"/>
<gene>
    <name evidence="3" type="ORF">JT362_21580</name>
</gene>
<feature type="region of interest" description="Disordered" evidence="1">
    <location>
        <begin position="72"/>
        <end position="146"/>
    </location>
</feature>
<keyword evidence="4" id="KW-1185">Reference proteome</keyword>
<protein>
    <submittedName>
        <fullName evidence="3">Zf-TFIIB domain-containing protein</fullName>
    </submittedName>
</protein>
<sequence length="146" mass="15928">MCRRTTARPGLVCVSHTCGRGHADLRNLACVICPKCQNTMRTVDRQGIHIDQCDSCRGIFLDRGELESILNAERQYSAQAAPPPYQPGPGAPPPPPPPPAGGGYYRDSPRGYGYSDSPRGYHGGHGAHGGHHGHRRRKSFLEQLFD</sequence>
<evidence type="ECO:0000313" key="3">
    <source>
        <dbReference type="EMBL" id="MCT2585714.1"/>
    </source>
</evidence>
<dbReference type="InterPro" id="IPR027392">
    <property type="entry name" value="TF_Znf"/>
</dbReference>